<dbReference type="InterPro" id="IPR042243">
    <property type="entry name" value="HypD_1"/>
</dbReference>
<dbReference type="NCBIfam" id="TIGR00075">
    <property type="entry name" value="hypD"/>
    <property type="match status" value="1"/>
</dbReference>
<dbReference type="AlphaFoldDB" id="A0A934VPW4"/>
<dbReference type="EMBL" id="JAENIL010000007">
    <property type="protein sequence ID" value="MBK1876245.1"/>
    <property type="molecule type" value="Genomic_DNA"/>
</dbReference>
<evidence type="ECO:0000256" key="2">
    <source>
        <dbReference type="ARBA" id="ARBA00022723"/>
    </source>
</evidence>
<evidence type="ECO:0000256" key="1">
    <source>
        <dbReference type="ARBA" id="ARBA00007888"/>
    </source>
</evidence>
<accession>A0A934VPW4</accession>
<dbReference type="PANTHER" id="PTHR30149:SF0">
    <property type="entry name" value="HYDROGENASE MATURATION FACTOR HYPD"/>
    <property type="match status" value="1"/>
</dbReference>
<dbReference type="GO" id="GO:0051539">
    <property type="term" value="F:4 iron, 4 sulfur cluster binding"/>
    <property type="evidence" value="ECO:0007669"/>
    <property type="project" value="TreeGrafter"/>
</dbReference>
<protein>
    <submittedName>
        <fullName evidence="4">Hydrogenase formation protein HypD</fullName>
    </submittedName>
</protein>
<keyword evidence="2" id="KW-0479">Metal-binding</keyword>
<dbReference type="GO" id="GO:0051604">
    <property type="term" value="P:protein maturation"/>
    <property type="evidence" value="ECO:0007669"/>
    <property type="project" value="TreeGrafter"/>
</dbReference>
<name>A0A934VPW4_9BACT</name>
<dbReference type="RefSeq" id="WP_200354460.1">
    <property type="nucleotide sequence ID" value="NZ_JAENIL010000007.1"/>
</dbReference>
<evidence type="ECO:0000256" key="3">
    <source>
        <dbReference type="ARBA" id="ARBA00023004"/>
    </source>
</evidence>
<keyword evidence="3" id="KW-0408">Iron</keyword>
<comment type="caution">
    <text evidence="4">The sequence shown here is derived from an EMBL/GenBank/DDBJ whole genome shotgun (WGS) entry which is preliminary data.</text>
</comment>
<dbReference type="Gene3D" id="6.10.20.100">
    <property type="match status" value="1"/>
</dbReference>
<comment type="similarity">
    <text evidence="1">Belongs to the HypD family.</text>
</comment>
<dbReference type="PANTHER" id="PTHR30149">
    <property type="entry name" value="HYDROGENASE PROTEIN ASSEMBLY PROTEIN HYPD"/>
    <property type="match status" value="1"/>
</dbReference>
<dbReference type="Pfam" id="PF01924">
    <property type="entry name" value="HypD"/>
    <property type="match status" value="1"/>
</dbReference>
<dbReference type="PIRSF" id="PIRSF005622">
    <property type="entry name" value="Hydrgn_mat_hypD"/>
    <property type="match status" value="1"/>
</dbReference>
<evidence type="ECO:0000313" key="5">
    <source>
        <dbReference type="Proteomes" id="UP000617628"/>
    </source>
</evidence>
<organism evidence="4 5">
    <name type="scientific">Pelagicoccus mobilis</name>
    <dbReference type="NCBI Taxonomy" id="415221"/>
    <lineage>
        <taxon>Bacteria</taxon>
        <taxon>Pseudomonadati</taxon>
        <taxon>Verrucomicrobiota</taxon>
        <taxon>Opitutia</taxon>
        <taxon>Puniceicoccales</taxon>
        <taxon>Pelagicoccaceae</taxon>
        <taxon>Pelagicoccus</taxon>
    </lineage>
</organism>
<gene>
    <name evidence="4" type="primary">hypD</name>
    <name evidence="4" type="ORF">JIN87_05155</name>
</gene>
<keyword evidence="5" id="KW-1185">Reference proteome</keyword>
<sequence>MKFIDEYRDAEAVKRYARAIRKIVTRPWTLMEICGGQTHAIVRFGLDALLPNEVTLAHGPGCPVCVTPIELIDKAIALAQREKLILCSFGDMLRVPGSSLDLLSAKAQGGDVRVVYSPLDALKIAKENPDSEVVFFAVGFETTAPANAMAVYQAKNYKIDNFSILTSHALVPPAMQTLLSAEGNRVQGFLAAGHVCAIMGEEEYHPIAEKYKVPIVITGFEPLDILEGVYLCVKQLEQGRHVVENQYIRSVPKQGNPHAQKVVREVFEVVTRKWRGIGPISQSGLGLKEEYQAFDADKRYSLQSIEAEESPDCLSGDILRGAIKPHQCPAFGKSCTPEHPLGAPMVSTEGACSAYYIHRRHTAPTPSICNP</sequence>
<dbReference type="GO" id="GO:0005506">
    <property type="term" value="F:iron ion binding"/>
    <property type="evidence" value="ECO:0007669"/>
    <property type="project" value="TreeGrafter"/>
</dbReference>
<dbReference type="Gene3D" id="3.40.50.11740">
    <property type="entry name" value="HypD, alpha/beta domain 2"/>
    <property type="match status" value="2"/>
</dbReference>
<dbReference type="Proteomes" id="UP000617628">
    <property type="component" value="Unassembled WGS sequence"/>
</dbReference>
<reference evidence="4" key="1">
    <citation type="submission" date="2021-01" db="EMBL/GenBank/DDBJ databases">
        <title>Modified the classification status of verrucomicrobia.</title>
        <authorList>
            <person name="Feng X."/>
        </authorList>
    </citation>
    <scope>NUCLEOTIDE SEQUENCE</scope>
    <source>
        <strain evidence="4">KCTC 13126</strain>
    </source>
</reference>
<evidence type="ECO:0000313" key="4">
    <source>
        <dbReference type="EMBL" id="MBK1876245.1"/>
    </source>
</evidence>
<dbReference type="InterPro" id="IPR042244">
    <property type="entry name" value="HypD_2_sf"/>
</dbReference>
<dbReference type="InterPro" id="IPR002780">
    <property type="entry name" value="Hyd_form_HypD"/>
</dbReference>
<proteinExistence type="inferred from homology"/>
<dbReference type="GO" id="GO:0070025">
    <property type="term" value="F:carbon monoxide binding"/>
    <property type="evidence" value="ECO:0007669"/>
    <property type="project" value="TreeGrafter"/>
</dbReference>